<dbReference type="EMBL" id="CP097510">
    <property type="protein sequence ID" value="URE41375.1"/>
    <property type="molecule type" value="Genomic_DNA"/>
</dbReference>
<dbReference type="InterPro" id="IPR014752">
    <property type="entry name" value="Arrestin-like_C"/>
</dbReference>
<dbReference type="FunFam" id="2.60.40.640:FF:000023">
    <property type="entry name" value="Vacuolar protein sorting-associated protein 26"/>
    <property type="match status" value="1"/>
</dbReference>
<dbReference type="Pfam" id="PF03643">
    <property type="entry name" value="Vps26"/>
    <property type="match status" value="1"/>
</dbReference>
<reference evidence="2" key="1">
    <citation type="submission" date="2022-05" db="EMBL/GenBank/DDBJ databases">
        <title>The Musa troglodytarum L. genome provides insights into the mechanism of non-climacteric behaviour and enrichment of carotenoids.</title>
        <authorList>
            <person name="Wang J."/>
        </authorList>
    </citation>
    <scope>NUCLEOTIDE SEQUENCE</scope>
    <source>
        <tissue evidence="2">Leaf</tissue>
    </source>
</reference>
<sequence length="360" mass="40237">KSLASCKWRILFYIWWGFKIRRLRSPISLLAPFPLFHEPNATPMSKIELMLSRPSRVYRRGETIEGKIVTVLTSPISYQNIVITATGTVNLQIRAGLTGMIDSLYGVVKPIRILKKSLQVASAGKLGPGKIETPFSFTLSPQENDTIATFYETFHGGNISIQYLITADVMRGYLHKSLSTVLEFIVENDRANLITSPQLLEFVSFYITQDTQKHQLLPELLTGCFRVTGKILTQCSLKDPITGDLTVEASAVPIDSVDIQLICVESILAGERFITDTSVIQTTQIADGDICRSLTLPIYVVLPRLLVCPTLFAGSFSIEFHVSITVSFQSQLSKLYPKSDLRTPRPWMAMVTIPLKVYRT</sequence>
<dbReference type="InterPro" id="IPR028934">
    <property type="entry name" value="Vps26-related"/>
</dbReference>
<evidence type="ECO:0000256" key="1">
    <source>
        <dbReference type="ARBA" id="ARBA00009100"/>
    </source>
</evidence>
<evidence type="ECO:0000313" key="3">
    <source>
        <dbReference type="Proteomes" id="UP001055439"/>
    </source>
</evidence>
<protein>
    <submittedName>
        <fullName evidence="2">Vacuolar protein sorting-associated protein 26</fullName>
    </submittedName>
</protein>
<evidence type="ECO:0000313" key="2">
    <source>
        <dbReference type="EMBL" id="URE41375.1"/>
    </source>
</evidence>
<dbReference type="PANTHER" id="PTHR12233">
    <property type="entry name" value="VACUOLAR PROTEIN SORTING 26 RELATED"/>
    <property type="match status" value="1"/>
</dbReference>
<dbReference type="Gene3D" id="2.60.40.640">
    <property type="match status" value="2"/>
</dbReference>
<dbReference type="OrthoDB" id="10263384at2759"/>
<organism evidence="2 3">
    <name type="scientific">Musa troglodytarum</name>
    <name type="common">fe'i banana</name>
    <dbReference type="NCBI Taxonomy" id="320322"/>
    <lineage>
        <taxon>Eukaryota</taxon>
        <taxon>Viridiplantae</taxon>
        <taxon>Streptophyta</taxon>
        <taxon>Embryophyta</taxon>
        <taxon>Tracheophyta</taxon>
        <taxon>Spermatophyta</taxon>
        <taxon>Magnoliopsida</taxon>
        <taxon>Liliopsida</taxon>
        <taxon>Zingiberales</taxon>
        <taxon>Musaceae</taxon>
        <taxon>Musa</taxon>
    </lineage>
</organism>
<dbReference type="GO" id="GO:0006886">
    <property type="term" value="P:intracellular protein transport"/>
    <property type="evidence" value="ECO:0007669"/>
    <property type="project" value="InterPro"/>
</dbReference>
<comment type="similarity">
    <text evidence="1">Belongs to the VPS26 family.</text>
</comment>
<accession>A0A9E7L816</accession>
<proteinExistence type="inferred from homology"/>
<feature type="non-terminal residue" evidence="2">
    <location>
        <position position="1"/>
    </location>
</feature>
<gene>
    <name evidence="2" type="ORF">MUK42_16441</name>
</gene>
<dbReference type="EMBL" id="CP097510">
    <property type="protein sequence ID" value="URE41370.1"/>
    <property type="molecule type" value="Genomic_DNA"/>
</dbReference>
<dbReference type="InterPro" id="IPR014756">
    <property type="entry name" value="Ig_E-set"/>
</dbReference>
<dbReference type="SUPFAM" id="SSF81296">
    <property type="entry name" value="E set domains"/>
    <property type="match status" value="1"/>
</dbReference>
<keyword evidence="3" id="KW-1185">Reference proteome</keyword>
<name>A0A9E7L816_9LILI</name>
<dbReference type="Proteomes" id="UP001055439">
    <property type="component" value="Chromosome 8"/>
</dbReference>
<dbReference type="AlphaFoldDB" id="A0A9E7L816"/>